<dbReference type="InterPro" id="IPR052023">
    <property type="entry name" value="Histidine_kinase_KdpD"/>
</dbReference>
<dbReference type="EMBL" id="JBHSWI010000001">
    <property type="protein sequence ID" value="MFC6644599.1"/>
    <property type="molecule type" value="Genomic_DNA"/>
</dbReference>
<feature type="domain" description="Histidine kinase" evidence="14">
    <location>
        <begin position="266"/>
        <end position="480"/>
    </location>
</feature>
<dbReference type="Pfam" id="PF13493">
    <property type="entry name" value="DUF4118"/>
    <property type="match status" value="1"/>
</dbReference>
<evidence type="ECO:0000256" key="9">
    <source>
        <dbReference type="ARBA" id="ARBA00022840"/>
    </source>
</evidence>
<reference evidence="16" key="1">
    <citation type="journal article" date="2019" name="Int. J. Syst. Evol. Microbiol.">
        <title>The Global Catalogue of Microorganisms (GCM) 10K type strain sequencing project: providing services to taxonomists for standard genome sequencing and annotation.</title>
        <authorList>
            <consortium name="The Broad Institute Genomics Platform"/>
            <consortium name="The Broad Institute Genome Sequencing Center for Infectious Disease"/>
            <person name="Wu L."/>
            <person name="Ma J."/>
        </authorList>
    </citation>
    <scope>NUCLEOTIDE SEQUENCE [LARGE SCALE GENOMIC DNA]</scope>
    <source>
        <strain evidence="16">CGMCC 1.16026</strain>
    </source>
</reference>
<dbReference type="InterPro" id="IPR003594">
    <property type="entry name" value="HATPase_dom"/>
</dbReference>
<feature type="transmembrane region" description="Helical" evidence="13">
    <location>
        <begin position="7"/>
        <end position="26"/>
    </location>
</feature>
<dbReference type="InterPro" id="IPR003661">
    <property type="entry name" value="HisK_dim/P_dom"/>
</dbReference>
<keyword evidence="5" id="KW-0808">Transferase</keyword>
<dbReference type="Proteomes" id="UP001596391">
    <property type="component" value="Unassembled WGS sequence"/>
</dbReference>
<dbReference type="PANTHER" id="PTHR45569:SF1">
    <property type="entry name" value="SENSOR PROTEIN KDPD"/>
    <property type="match status" value="1"/>
</dbReference>
<dbReference type="InterPro" id="IPR004358">
    <property type="entry name" value="Sig_transdc_His_kin-like_C"/>
</dbReference>
<comment type="subcellular location">
    <subcellularLocation>
        <location evidence="2">Membrane</location>
        <topology evidence="2">Multi-pass membrane protein</topology>
    </subcellularLocation>
</comment>
<dbReference type="PRINTS" id="PR00344">
    <property type="entry name" value="BCTRLSENSOR"/>
</dbReference>
<comment type="caution">
    <text evidence="15">The sequence shown here is derived from an EMBL/GenBank/DDBJ whole genome shotgun (WGS) entry which is preliminary data.</text>
</comment>
<dbReference type="PROSITE" id="PS50109">
    <property type="entry name" value="HIS_KIN"/>
    <property type="match status" value="1"/>
</dbReference>
<keyword evidence="8" id="KW-0418">Kinase</keyword>
<evidence type="ECO:0000256" key="3">
    <source>
        <dbReference type="ARBA" id="ARBA00012438"/>
    </source>
</evidence>
<proteinExistence type="predicted"/>
<keyword evidence="6 13" id="KW-0812">Transmembrane</keyword>
<dbReference type="InterPro" id="IPR036097">
    <property type="entry name" value="HisK_dim/P_sf"/>
</dbReference>
<evidence type="ECO:0000256" key="11">
    <source>
        <dbReference type="ARBA" id="ARBA00023012"/>
    </source>
</evidence>
<keyword evidence="4" id="KW-0597">Phosphoprotein</keyword>
<dbReference type="SUPFAM" id="SSF47384">
    <property type="entry name" value="Homodimeric domain of signal transducing histidine kinase"/>
    <property type="match status" value="1"/>
</dbReference>
<dbReference type="Pfam" id="PF00512">
    <property type="entry name" value="HisKA"/>
    <property type="match status" value="1"/>
</dbReference>
<dbReference type="EC" id="2.7.13.3" evidence="3"/>
<evidence type="ECO:0000256" key="6">
    <source>
        <dbReference type="ARBA" id="ARBA00022692"/>
    </source>
</evidence>
<keyword evidence="7" id="KW-0547">Nucleotide-binding</keyword>
<keyword evidence="9 15" id="KW-0067">ATP-binding</keyword>
<keyword evidence="12 13" id="KW-0472">Membrane</keyword>
<gene>
    <name evidence="15" type="ORF">ACFQBQ_03135</name>
</gene>
<dbReference type="InterPro" id="IPR036890">
    <property type="entry name" value="HATPase_C_sf"/>
</dbReference>
<dbReference type="Gene3D" id="1.20.120.620">
    <property type="entry name" value="Backbone structure of the membrane domain of e. Coli histidine kinase receptor kdpd"/>
    <property type="match status" value="1"/>
</dbReference>
<dbReference type="RefSeq" id="WP_263372528.1">
    <property type="nucleotide sequence ID" value="NZ_JAGSYD010000005.1"/>
</dbReference>
<dbReference type="Gene3D" id="1.10.287.130">
    <property type="match status" value="1"/>
</dbReference>
<keyword evidence="11" id="KW-0902">Two-component regulatory system</keyword>
<dbReference type="SUPFAM" id="SSF55874">
    <property type="entry name" value="ATPase domain of HSP90 chaperone/DNA topoisomerase II/histidine kinase"/>
    <property type="match status" value="1"/>
</dbReference>
<evidence type="ECO:0000256" key="4">
    <source>
        <dbReference type="ARBA" id="ARBA00022553"/>
    </source>
</evidence>
<dbReference type="CDD" id="cd00082">
    <property type="entry name" value="HisKA"/>
    <property type="match status" value="1"/>
</dbReference>
<name>A0ABW1Z646_9BACT</name>
<dbReference type="InterPro" id="IPR025201">
    <property type="entry name" value="KdpD_TM"/>
</dbReference>
<dbReference type="InterPro" id="IPR038318">
    <property type="entry name" value="KdpD_sf"/>
</dbReference>
<evidence type="ECO:0000256" key="12">
    <source>
        <dbReference type="ARBA" id="ARBA00023136"/>
    </source>
</evidence>
<evidence type="ECO:0000259" key="14">
    <source>
        <dbReference type="PROSITE" id="PS50109"/>
    </source>
</evidence>
<evidence type="ECO:0000256" key="13">
    <source>
        <dbReference type="SAM" id="Phobius"/>
    </source>
</evidence>
<dbReference type="SMART" id="SM00387">
    <property type="entry name" value="HATPase_c"/>
    <property type="match status" value="1"/>
</dbReference>
<organism evidence="15 16">
    <name type="scientific">Granulicella cerasi</name>
    <dbReference type="NCBI Taxonomy" id="741063"/>
    <lineage>
        <taxon>Bacteria</taxon>
        <taxon>Pseudomonadati</taxon>
        <taxon>Acidobacteriota</taxon>
        <taxon>Terriglobia</taxon>
        <taxon>Terriglobales</taxon>
        <taxon>Acidobacteriaceae</taxon>
        <taxon>Granulicella</taxon>
    </lineage>
</organism>
<evidence type="ECO:0000256" key="1">
    <source>
        <dbReference type="ARBA" id="ARBA00000085"/>
    </source>
</evidence>
<sequence>MNSRRFIAVTRWVVAFGALAGIVIAYRQWVHVNPTTVALTLVLFVLVLAAQWELRYAVAVSVAATAAYNFYFLPPVGTFTIVDPQNWLALFTFLATSIIGSRLSQWGRAEAEKALTRQRELEVLYLLSRELLQVETVASAVQAAPSLINTSAFAESVVLYLLNGDKLYQAGIHPVTGAEVPRLRQMALTLSVAQSSLGNEVIVPLRTGVRPRGLLAIRGASLTMDGLEAVGGLVSITLDRAQAIEEAAKAEANKESERLRTLILDSITHELRTPLTSIKGAAQSLLSDPEPQASARKELASIVEEEANRLDRLVGQAVEMAQLEAREVQMQIEPLSMQMLVEEALESCSWVAATHPLEIHVPDEPRVAGDRELLGKVICNLLENAAKYSSAGSPIFVSTEVREGMLATSIADRGVGIDPSEQALIFDRLYRSKVQASGTSGTGMGLSICRAIIDSHHGSIAVTSQLGQGSVFTFTLPLTGN</sequence>
<evidence type="ECO:0000256" key="10">
    <source>
        <dbReference type="ARBA" id="ARBA00022989"/>
    </source>
</evidence>
<dbReference type="GO" id="GO:0005524">
    <property type="term" value="F:ATP binding"/>
    <property type="evidence" value="ECO:0007669"/>
    <property type="project" value="UniProtKB-KW"/>
</dbReference>
<evidence type="ECO:0000256" key="5">
    <source>
        <dbReference type="ARBA" id="ARBA00022679"/>
    </source>
</evidence>
<evidence type="ECO:0000313" key="16">
    <source>
        <dbReference type="Proteomes" id="UP001596391"/>
    </source>
</evidence>
<keyword evidence="10 13" id="KW-1133">Transmembrane helix</keyword>
<accession>A0ABW1Z646</accession>
<dbReference type="Pfam" id="PF02518">
    <property type="entry name" value="HATPase_c"/>
    <property type="match status" value="1"/>
</dbReference>
<comment type="catalytic activity">
    <reaction evidence="1">
        <text>ATP + protein L-histidine = ADP + protein N-phospho-L-histidine.</text>
        <dbReference type="EC" id="2.7.13.3"/>
    </reaction>
</comment>
<dbReference type="SMART" id="SM00388">
    <property type="entry name" value="HisKA"/>
    <property type="match status" value="1"/>
</dbReference>
<evidence type="ECO:0000313" key="15">
    <source>
        <dbReference type="EMBL" id="MFC6644599.1"/>
    </source>
</evidence>
<dbReference type="Gene3D" id="3.30.565.10">
    <property type="entry name" value="Histidine kinase-like ATPase, C-terminal domain"/>
    <property type="match status" value="1"/>
</dbReference>
<dbReference type="InterPro" id="IPR005467">
    <property type="entry name" value="His_kinase_dom"/>
</dbReference>
<protein>
    <recommendedName>
        <fullName evidence="3">histidine kinase</fullName>
        <ecNumber evidence="3">2.7.13.3</ecNumber>
    </recommendedName>
</protein>
<feature type="transmembrane region" description="Helical" evidence="13">
    <location>
        <begin position="32"/>
        <end position="49"/>
    </location>
</feature>
<dbReference type="PANTHER" id="PTHR45569">
    <property type="entry name" value="SENSOR PROTEIN KDPD"/>
    <property type="match status" value="1"/>
</dbReference>
<keyword evidence="16" id="KW-1185">Reference proteome</keyword>
<evidence type="ECO:0000256" key="8">
    <source>
        <dbReference type="ARBA" id="ARBA00022777"/>
    </source>
</evidence>
<feature type="transmembrane region" description="Helical" evidence="13">
    <location>
        <begin position="56"/>
        <end position="73"/>
    </location>
</feature>
<evidence type="ECO:0000256" key="7">
    <source>
        <dbReference type="ARBA" id="ARBA00022741"/>
    </source>
</evidence>
<evidence type="ECO:0000256" key="2">
    <source>
        <dbReference type="ARBA" id="ARBA00004141"/>
    </source>
</evidence>